<accession>D2R2J0</accession>
<dbReference type="InterPro" id="IPR004610">
    <property type="entry name" value="RecJ"/>
</dbReference>
<dbReference type="InterPro" id="IPR001667">
    <property type="entry name" value="DDH_dom"/>
</dbReference>
<feature type="domain" description="DHHA1" evidence="7">
    <location>
        <begin position="356"/>
        <end position="451"/>
    </location>
</feature>
<keyword evidence="4" id="KW-0378">Hydrolase</keyword>
<keyword evidence="10" id="KW-1185">Reference proteome</keyword>
<evidence type="ECO:0000313" key="10">
    <source>
        <dbReference type="Proteomes" id="UP000001887"/>
    </source>
</evidence>
<dbReference type="HOGENOM" id="CLU_009736_5_2_0"/>
<evidence type="ECO:0000256" key="3">
    <source>
        <dbReference type="ARBA" id="ARBA00022722"/>
    </source>
</evidence>
<evidence type="ECO:0000313" key="9">
    <source>
        <dbReference type="EMBL" id="ADB16830.1"/>
    </source>
</evidence>
<dbReference type="eggNOG" id="COG0608">
    <property type="taxonomic scope" value="Bacteria"/>
</dbReference>
<dbReference type="Gene3D" id="3.10.310.30">
    <property type="match status" value="1"/>
</dbReference>
<dbReference type="InterPro" id="IPR041122">
    <property type="entry name" value="RecJ_OB"/>
</dbReference>
<protein>
    <recommendedName>
        <fullName evidence="2">Single-stranded-DNA-specific exonuclease RecJ</fullName>
    </recommendedName>
</protein>
<gene>
    <name evidence="9" type="ordered locus">Psta_2157</name>
</gene>
<dbReference type="Proteomes" id="UP000001887">
    <property type="component" value="Chromosome"/>
</dbReference>
<dbReference type="PANTHER" id="PTHR30255">
    <property type="entry name" value="SINGLE-STRANDED-DNA-SPECIFIC EXONUCLEASE RECJ"/>
    <property type="match status" value="1"/>
</dbReference>
<dbReference type="Pfam" id="PF17768">
    <property type="entry name" value="RecJ_OB"/>
    <property type="match status" value="1"/>
</dbReference>
<reference evidence="9 10" key="1">
    <citation type="journal article" date="2009" name="Stand. Genomic Sci.">
        <title>Complete genome sequence of Pirellula staleyi type strain (ATCC 27377).</title>
        <authorList>
            <person name="Clum A."/>
            <person name="Tindall B.J."/>
            <person name="Sikorski J."/>
            <person name="Ivanova N."/>
            <person name="Mavrommatis K."/>
            <person name="Lucas S."/>
            <person name="Glavina del Rio T."/>
            <person name="Nolan M."/>
            <person name="Chen F."/>
            <person name="Tice H."/>
            <person name="Pitluck S."/>
            <person name="Cheng J.F."/>
            <person name="Chertkov O."/>
            <person name="Brettin T."/>
            <person name="Han C."/>
            <person name="Detter J.C."/>
            <person name="Kuske C."/>
            <person name="Bruce D."/>
            <person name="Goodwin L."/>
            <person name="Ovchinikova G."/>
            <person name="Pati A."/>
            <person name="Mikhailova N."/>
            <person name="Chen A."/>
            <person name="Palaniappan K."/>
            <person name="Land M."/>
            <person name="Hauser L."/>
            <person name="Chang Y.J."/>
            <person name="Jeffries C.D."/>
            <person name="Chain P."/>
            <person name="Rohde M."/>
            <person name="Goker M."/>
            <person name="Bristow J."/>
            <person name="Eisen J.A."/>
            <person name="Markowitz V."/>
            <person name="Hugenholtz P."/>
            <person name="Kyrpides N.C."/>
            <person name="Klenk H.P."/>
            <person name="Lapidus A."/>
        </authorList>
    </citation>
    <scope>NUCLEOTIDE SEQUENCE [LARGE SCALE GENOMIC DNA]</scope>
    <source>
        <strain evidence="10">ATCC 27377 / DSM 6068 / ICPB 4128</strain>
    </source>
</reference>
<evidence type="ECO:0000256" key="4">
    <source>
        <dbReference type="ARBA" id="ARBA00022801"/>
    </source>
</evidence>
<dbReference type="GO" id="GO:0006310">
    <property type="term" value="P:DNA recombination"/>
    <property type="evidence" value="ECO:0007669"/>
    <property type="project" value="InterPro"/>
</dbReference>
<dbReference type="GO" id="GO:0003676">
    <property type="term" value="F:nucleic acid binding"/>
    <property type="evidence" value="ECO:0007669"/>
    <property type="project" value="InterPro"/>
</dbReference>
<dbReference type="GO" id="GO:0008409">
    <property type="term" value="F:5'-3' exonuclease activity"/>
    <property type="evidence" value="ECO:0007669"/>
    <property type="project" value="InterPro"/>
</dbReference>
<comment type="similarity">
    <text evidence="1">Belongs to the RecJ family.</text>
</comment>
<name>D2R2J0_PIRSD</name>
<dbReference type="NCBIfam" id="TIGR00644">
    <property type="entry name" value="recJ"/>
    <property type="match status" value="1"/>
</dbReference>
<keyword evidence="5 9" id="KW-0269">Exonuclease</keyword>
<dbReference type="InterPro" id="IPR003156">
    <property type="entry name" value="DHHA1_dom"/>
</dbReference>
<keyword evidence="3" id="KW-0540">Nuclease</keyword>
<sequence length="590" mass="63109">MRRWRIHAHDADRIAYLERTTGLSPIIVQLLVARGIYQPDAAKEFLDAKFGGLRDPELLPGATEAAERLFAAIEAQRKIVVYGDYDADGMTGTSILLGCLKLLRADASYYVPNRLEEGYGLSNTALESLAAKGAQLVISVDCGIASLSEARRAKELGLELIVTDHHEFASELPEAAVCVHPRLPGTAYPFGGLCGAGVALKVAWALCQKASQSKKVTDAMRTYLLSAMGLAAIGTVADVVPLVDENRILVRHGLTYLKSQPMIGLGALLELTGLTKKQSLSSEDIAFTIAPRLNAAGRFGQAQLAVELLTTDNASRAASLAEYIHQLNSSRESLERSIQLAAVKQAKEQFNPDDDPALVLAGRGWHAGVIGLVAGRLAEKFNRPVVLIALDQLGLKPGTGSARSVAGFNLHEALTASGEHLVGYGGHAAAAGLRIEESKVEAFREAFCEFAASQIRPSERTGELRIDAESQLCEVNVSTIRQIEQMEPFGCGNPRPLLCASGVTLVEPPKRIGGGERHIAIKLQQAGVTMRGVGFGMGDQCDELAQAVGPLDIAYRPVINEFRGRVTAELQLVDWRPTLSASKLPEAAAS</sequence>
<evidence type="ECO:0000256" key="2">
    <source>
        <dbReference type="ARBA" id="ARBA00019841"/>
    </source>
</evidence>
<dbReference type="EMBL" id="CP001848">
    <property type="protein sequence ID" value="ADB16830.1"/>
    <property type="molecule type" value="Genomic_DNA"/>
</dbReference>
<dbReference type="STRING" id="530564.Psta_2157"/>
<feature type="domain" description="RecJ OB" evidence="8">
    <location>
        <begin position="466"/>
        <end position="574"/>
    </location>
</feature>
<dbReference type="Gene3D" id="3.90.1640.30">
    <property type="match status" value="1"/>
</dbReference>
<dbReference type="GO" id="GO:0006281">
    <property type="term" value="P:DNA repair"/>
    <property type="evidence" value="ECO:0007669"/>
    <property type="project" value="InterPro"/>
</dbReference>
<dbReference type="Pfam" id="PF01368">
    <property type="entry name" value="DHH"/>
    <property type="match status" value="1"/>
</dbReference>
<dbReference type="AlphaFoldDB" id="D2R2J0"/>
<dbReference type="InterPro" id="IPR038763">
    <property type="entry name" value="DHH_sf"/>
</dbReference>
<dbReference type="OrthoDB" id="9809852at2"/>
<dbReference type="KEGG" id="psl:Psta_2157"/>
<evidence type="ECO:0000256" key="5">
    <source>
        <dbReference type="ARBA" id="ARBA00022839"/>
    </source>
</evidence>
<proteinExistence type="inferred from homology"/>
<dbReference type="InterPro" id="IPR051673">
    <property type="entry name" value="SSDNA_exonuclease_RecJ"/>
</dbReference>
<organism evidence="9 10">
    <name type="scientific">Pirellula staleyi (strain ATCC 27377 / DSM 6068 / ICPB 4128)</name>
    <name type="common">Pirella staleyi</name>
    <dbReference type="NCBI Taxonomy" id="530564"/>
    <lineage>
        <taxon>Bacteria</taxon>
        <taxon>Pseudomonadati</taxon>
        <taxon>Planctomycetota</taxon>
        <taxon>Planctomycetia</taxon>
        <taxon>Pirellulales</taxon>
        <taxon>Pirellulaceae</taxon>
        <taxon>Pirellula</taxon>
    </lineage>
</organism>
<evidence type="ECO:0000259" key="8">
    <source>
        <dbReference type="Pfam" id="PF17768"/>
    </source>
</evidence>
<dbReference type="Pfam" id="PF02272">
    <property type="entry name" value="DHHA1"/>
    <property type="match status" value="1"/>
</dbReference>
<feature type="domain" description="DDH" evidence="6">
    <location>
        <begin position="78"/>
        <end position="227"/>
    </location>
</feature>
<evidence type="ECO:0000259" key="7">
    <source>
        <dbReference type="Pfam" id="PF02272"/>
    </source>
</evidence>
<evidence type="ECO:0000259" key="6">
    <source>
        <dbReference type="Pfam" id="PF01368"/>
    </source>
</evidence>
<dbReference type="PANTHER" id="PTHR30255:SF2">
    <property type="entry name" value="SINGLE-STRANDED-DNA-SPECIFIC EXONUCLEASE RECJ"/>
    <property type="match status" value="1"/>
</dbReference>
<evidence type="ECO:0000256" key="1">
    <source>
        <dbReference type="ARBA" id="ARBA00005915"/>
    </source>
</evidence>
<dbReference type="SUPFAM" id="SSF64182">
    <property type="entry name" value="DHH phosphoesterases"/>
    <property type="match status" value="1"/>
</dbReference>